<dbReference type="InterPro" id="IPR015866">
    <property type="entry name" value="Ser-tRNA-synth_1_N"/>
</dbReference>
<evidence type="ECO:0000256" key="1">
    <source>
        <dbReference type="ARBA" id="ARBA00010728"/>
    </source>
</evidence>
<keyword evidence="7" id="KW-0436">Ligase</keyword>
<dbReference type="InterPro" id="IPR010978">
    <property type="entry name" value="tRNA-bd_arm"/>
</dbReference>
<comment type="similarity">
    <text evidence="1">Belongs to the class-II aminoacyl-tRNA synthetase family. Type-1 seryl-tRNA synthetase subfamily.</text>
</comment>
<comment type="catalytic activity">
    <reaction evidence="5">
        <text>tRNA(Ser) + L-serine + ATP = L-seryl-tRNA(Ser) + AMP + diphosphate + H(+)</text>
        <dbReference type="Rhea" id="RHEA:12292"/>
        <dbReference type="Rhea" id="RHEA-COMP:9669"/>
        <dbReference type="Rhea" id="RHEA-COMP:9703"/>
        <dbReference type="ChEBI" id="CHEBI:15378"/>
        <dbReference type="ChEBI" id="CHEBI:30616"/>
        <dbReference type="ChEBI" id="CHEBI:33019"/>
        <dbReference type="ChEBI" id="CHEBI:33384"/>
        <dbReference type="ChEBI" id="CHEBI:78442"/>
        <dbReference type="ChEBI" id="CHEBI:78533"/>
        <dbReference type="ChEBI" id="CHEBI:456215"/>
        <dbReference type="EC" id="6.1.1.11"/>
    </reaction>
</comment>
<comment type="catalytic activity">
    <reaction evidence="4">
        <text>tRNA(Sec) + L-serine + ATP = L-seryl-tRNA(Sec) + AMP + diphosphate + H(+)</text>
        <dbReference type="Rhea" id="RHEA:42580"/>
        <dbReference type="Rhea" id="RHEA-COMP:9742"/>
        <dbReference type="Rhea" id="RHEA-COMP:10128"/>
        <dbReference type="ChEBI" id="CHEBI:15378"/>
        <dbReference type="ChEBI" id="CHEBI:30616"/>
        <dbReference type="ChEBI" id="CHEBI:33019"/>
        <dbReference type="ChEBI" id="CHEBI:33384"/>
        <dbReference type="ChEBI" id="CHEBI:78442"/>
        <dbReference type="ChEBI" id="CHEBI:78533"/>
        <dbReference type="ChEBI" id="CHEBI:456215"/>
        <dbReference type="EC" id="6.1.1.11"/>
    </reaction>
</comment>
<evidence type="ECO:0000256" key="2">
    <source>
        <dbReference type="ARBA" id="ARBA00022490"/>
    </source>
</evidence>
<reference evidence="7" key="1">
    <citation type="submission" date="2023-04" db="EMBL/GenBank/DDBJ databases">
        <title>Genomic characterization of faba bean (Vicia faba) microsymbionts in Mexican soils.</title>
        <authorList>
            <person name="Rivera Orduna F.N."/>
            <person name="Guevara-Luna J."/>
            <person name="Yan J."/>
            <person name="Arroyo-Herrera I."/>
            <person name="Li Y."/>
            <person name="Vasquez-Murrieta M.S."/>
            <person name="Wang E.T."/>
        </authorList>
    </citation>
    <scope>NUCLEOTIDE SEQUENCE</scope>
    <source>
        <strain evidence="7">CH26</strain>
    </source>
</reference>
<evidence type="ECO:0000259" key="6">
    <source>
        <dbReference type="Pfam" id="PF02403"/>
    </source>
</evidence>
<dbReference type="EMBL" id="JAVLSF010000164">
    <property type="protein sequence ID" value="MDR9777760.1"/>
    <property type="molecule type" value="Genomic_DNA"/>
</dbReference>
<comment type="caution">
    <text evidence="7">The sequence shown here is derived from an EMBL/GenBank/DDBJ whole genome shotgun (WGS) entry which is preliminary data.</text>
</comment>
<evidence type="ECO:0000256" key="3">
    <source>
        <dbReference type="ARBA" id="ARBA00022917"/>
    </source>
</evidence>
<evidence type="ECO:0000256" key="4">
    <source>
        <dbReference type="ARBA" id="ARBA00047929"/>
    </source>
</evidence>
<keyword evidence="2" id="KW-0963">Cytoplasm</keyword>
<dbReference type="AlphaFoldDB" id="A0AAJ2H1K3"/>
<dbReference type="Gene3D" id="1.10.287.40">
    <property type="entry name" value="Serine-tRNA synthetase, tRNA binding domain"/>
    <property type="match status" value="1"/>
</dbReference>
<dbReference type="PANTHER" id="PTHR43697:SF1">
    <property type="entry name" value="SERINE--TRNA LIGASE"/>
    <property type="match status" value="1"/>
</dbReference>
<dbReference type="Pfam" id="PF02403">
    <property type="entry name" value="Seryl_tRNA_N"/>
    <property type="match status" value="1"/>
</dbReference>
<proteinExistence type="inferred from homology"/>
<dbReference type="Proteomes" id="UP001268610">
    <property type="component" value="Unassembled WGS sequence"/>
</dbReference>
<dbReference type="InterPro" id="IPR042103">
    <property type="entry name" value="SerRS_1_N_sf"/>
</dbReference>
<evidence type="ECO:0000313" key="8">
    <source>
        <dbReference type="Proteomes" id="UP001268610"/>
    </source>
</evidence>
<accession>A0AAJ2H1K3</accession>
<keyword evidence="3" id="KW-0648">Protein biosynthesis</keyword>
<protein>
    <submittedName>
        <fullName evidence="7">Serine--tRNA ligase</fullName>
    </submittedName>
</protein>
<evidence type="ECO:0000256" key="5">
    <source>
        <dbReference type="ARBA" id="ARBA00048823"/>
    </source>
</evidence>
<feature type="domain" description="Serine-tRNA synthetase type1 N-terminal" evidence="6">
    <location>
        <begin position="1"/>
        <end position="78"/>
    </location>
</feature>
<organism evidence="7 8">
    <name type="scientific">Rhizobium hidalgonense</name>
    <dbReference type="NCBI Taxonomy" id="1538159"/>
    <lineage>
        <taxon>Bacteria</taxon>
        <taxon>Pseudomonadati</taxon>
        <taxon>Pseudomonadota</taxon>
        <taxon>Alphaproteobacteria</taxon>
        <taxon>Hyphomicrobiales</taxon>
        <taxon>Rhizobiaceae</taxon>
        <taxon>Rhizobium/Agrobacterium group</taxon>
        <taxon>Rhizobium</taxon>
    </lineage>
</organism>
<dbReference type="GO" id="GO:0000166">
    <property type="term" value="F:nucleotide binding"/>
    <property type="evidence" value="ECO:0007669"/>
    <property type="project" value="InterPro"/>
</dbReference>
<dbReference type="GO" id="GO:0004828">
    <property type="term" value="F:serine-tRNA ligase activity"/>
    <property type="evidence" value="ECO:0007669"/>
    <property type="project" value="UniProtKB-EC"/>
</dbReference>
<sequence>MIDPKLLRTNIDMVNAALAKRGVQLDPAEWATLESHRKAIQLKTEQLQAERNQGAKQVGQIKRDGGDASELMARMQAVG</sequence>
<dbReference type="SUPFAM" id="SSF46589">
    <property type="entry name" value="tRNA-binding arm"/>
    <property type="match status" value="1"/>
</dbReference>
<name>A0AAJ2H1K3_9HYPH</name>
<evidence type="ECO:0000313" key="7">
    <source>
        <dbReference type="EMBL" id="MDR9777760.1"/>
    </source>
</evidence>
<gene>
    <name evidence="7" type="ORF">RJJ65_35080</name>
</gene>
<dbReference type="GO" id="GO:0006412">
    <property type="term" value="P:translation"/>
    <property type="evidence" value="ECO:0007669"/>
    <property type="project" value="UniProtKB-KW"/>
</dbReference>
<feature type="non-terminal residue" evidence="7">
    <location>
        <position position="79"/>
    </location>
</feature>
<dbReference type="PANTHER" id="PTHR43697">
    <property type="entry name" value="SERYL-TRNA SYNTHETASE"/>
    <property type="match status" value="1"/>
</dbReference>